<dbReference type="KEGG" id="mtar:DF168_01198"/>
<proteinExistence type="predicted"/>
<dbReference type="SUPFAM" id="SSF51556">
    <property type="entry name" value="Metallo-dependent hydrolases"/>
    <property type="match status" value="1"/>
</dbReference>
<name>A0A2Z4ACV3_9BACT</name>
<dbReference type="InterPro" id="IPR032466">
    <property type="entry name" value="Metal_Hydrolase"/>
</dbReference>
<accession>A0A2Z4ACV3</accession>
<dbReference type="Pfam" id="PF04909">
    <property type="entry name" value="Amidohydro_2"/>
    <property type="match status" value="1"/>
</dbReference>
<evidence type="ECO:0000259" key="1">
    <source>
        <dbReference type="Pfam" id="PF04909"/>
    </source>
</evidence>
<feature type="domain" description="Amidohydrolase-related" evidence="1">
    <location>
        <begin position="12"/>
        <end position="244"/>
    </location>
</feature>
<protein>
    <recommendedName>
        <fullName evidence="1">Amidohydrolase-related domain-containing protein</fullName>
    </recommendedName>
</protein>
<organism evidence="2 3">
    <name type="scientific">Candidatus Moanibacter tarae</name>
    <dbReference type="NCBI Taxonomy" id="2200854"/>
    <lineage>
        <taxon>Bacteria</taxon>
        <taxon>Pseudomonadati</taxon>
        <taxon>Verrucomicrobiota</taxon>
        <taxon>Opitutia</taxon>
        <taxon>Puniceicoccales</taxon>
        <taxon>Puniceicoccales incertae sedis</taxon>
        <taxon>Candidatus Moanibacter</taxon>
    </lineage>
</organism>
<dbReference type="GO" id="GO:0016787">
    <property type="term" value="F:hydrolase activity"/>
    <property type="evidence" value="ECO:0007669"/>
    <property type="project" value="InterPro"/>
</dbReference>
<evidence type="ECO:0000313" key="2">
    <source>
        <dbReference type="EMBL" id="AWT59999.1"/>
    </source>
</evidence>
<dbReference type="Proteomes" id="UP000247465">
    <property type="component" value="Chromosome"/>
</dbReference>
<sequence length="299" mass="33458">MIKYSTPERPYIDMHHHFGRTINRAPMVGVNLPMALARNAATNTVASISMPVATGSPILNGMADIRAINEMASGARAAFPKTFPLVLGISEVRFGESGLDELDRAFRELALDGFVDHPPFNESSLPFIEVAAAYGGLCNLHCHTPLMGRIARSFPGLTFIVHASTYATEHLSDLENLVFEVVQFPDGRGTKWDFHDLANAVGQDRIIYGADQPYYDFRHLQNEIEAAPISDDLKDRIAWKNAEMLIQRFWPEWQMPSKPEEAPRVYDPEILWAVNPEMEDRLTVDVIRGPVDVSAIIQK</sequence>
<dbReference type="AlphaFoldDB" id="A0A2Z4ACV3"/>
<dbReference type="InterPro" id="IPR006680">
    <property type="entry name" value="Amidohydro-rel"/>
</dbReference>
<reference evidence="2 3" key="1">
    <citation type="submission" date="2018-06" db="EMBL/GenBank/DDBJ databases">
        <title>Draft Genome Sequence of a Novel Marine Bacterium Related to the Verrucomicrobia.</title>
        <authorList>
            <person name="Vosseberg J."/>
            <person name="Martijn J."/>
            <person name="Ettema T.J.G."/>
        </authorList>
    </citation>
    <scope>NUCLEOTIDE SEQUENCE [LARGE SCALE GENOMIC DNA]</scope>
    <source>
        <strain evidence="2">TARA_B100001123</strain>
    </source>
</reference>
<dbReference type="Gene3D" id="3.20.20.140">
    <property type="entry name" value="Metal-dependent hydrolases"/>
    <property type="match status" value="1"/>
</dbReference>
<gene>
    <name evidence="2" type="ORF">DF168_01198</name>
</gene>
<dbReference type="EMBL" id="CP029803">
    <property type="protein sequence ID" value="AWT59999.1"/>
    <property type="molecule type" value="Genomic_DNA"/>
</dbReference>
<evidence type="ECO:0000313" key="3">
    <source>
        <dbReference type="Proteomes" id="UP000247465"/>
    </source>
</evidence>